<organism evidence="6 7">
    <name type="scientific">Dendrobium thyrsiflorum</name>
    <name type="common">Pinecone-like raceme dendrobium</name>
    <name type="synonym">Orchid</name>
    <dbReference type="NCBI Taxonomy" id="117978"/>
    <lineage>
        <taxon>Eukaryota</taxon>
        <taxon>Viridiplantae</taxon>
        <taxon>Streptophyta</taxon>
        <taxon>Embryophyta</taxon>
        <taxon>Tracheophyta</taxon>
        <taxon>Spermatophyta</taxon>
        <taxon>Magnoliopsida</taxon>
        <taxon>Liliopsida</taxon>
        <taxon>Asparagales</taxon>
        <taxon>Orchidaceae</taxon>
        <taxon>Epidendroideae</taxon>
        <taxon>Malaxideae</taxon>
        <taxon>Dendrobiinae</taxon>
        <taxon>Dendrobium</taxon>
    </lineage>
</organism>
<dbReference type="AlphaFoldDB" id="A0ABD0U5D2"/>
<dbReference type="InterPro" id="IPR002173">
    <property type="entry name" value="Carboh/pur_kinase_PfkB_CS"/>
</dbReference>
<dbReference type="Gene3D" id="3.40.1190.20">
    <property type="match status" value="1"/>
</dbReference>
<feature type="domain" description="Carbohydrate kinase PfkB" evidence="5">
    <location>
        <begin position="27"/>
        <end position="170"/>
    </location>
</feature>
<dbReference type="GO" id="GO:0016301">
    <property type="term" value="F:kinase activity"/>
    <property type="evidence" value="ECO:0007669"/>
    <property type="project" value="UniProtKB-KW"/>
</dbReference>
<evidence type="ECO:0000313" key="6">
    <source>
        <dbReference type="EMBL" id="KAL0907449.1"/>
    </source>
</evidence>
<dbReference type="InterPro" id="IPR052562">
    <property type="entry name" value="Ketohexokinase-related"/>
</dbReference>
<name>A0ABD0U5D2_DENTH</name>
<dbReference type="EMBL" id="JANQDX010000017">
    <property type="protein sequence ID" value="KAL0907449.1"/>
    <property type="molecule type" value="Genomic_DNA"/>
</dbReference>
<evidence type="ECO:0000256" key="3">
    <source>
        <dbReference type="ARBA" id="ARBA00022777"/>
    </source>
</evidence>
<dbReference type="InterPro" id="IPR029056">
    <property type="entry name" value="Ribokinase-like"/>
</dbReference>
<comment type="caution">
    <text evidence="6">The sequence shown here is derived from an EMBL/GenBank/DDBJ whole genome shotgun (WGS) entry which is preliminary data.</text>
</comment>
<evidence type="ECO:0000256" key="4">
    <source>
        <dbReference type="RuleBase" id="RU003704"/>
    </source>
</evidence>
<comment type="similarity">
    <text evidence="1 4">Belongs to the carbohydrate kinase PfkB family.</text>
</comment>
<evidence type="ECO:0000313" key="7">
    <source>
        <dbReference type="Proteomes" id="UP001552299"/>
    </source>
</evidence>
<gene>
    <name evidence="6" type="ORF">M5K25_021861</name>
</gene>
<keyword evidence="3 4" id="KW-0418">Kinase</keyword>
<keyword evidence="7" id="KW-1185">Reference proteome</keyword>
<dbReference type="PANTHER" id="PTHR42774">
    <property type="entry name" value="PHOSPHOTRANSFERASE SYSTEM TRANSPORT PROTEIN"/>
    <property type="match status" value="1"/>
</dbReference>
<keyword evidence="2 4" id="KW-0808">Transferase</keyword>
<evidence type="ECO:0000259" key="5">
    <source>
        <dbReference type="Pfam" id="PF00294"/>
    </source>
</evidence>
<proteinExistence type="inferred from homology"/>
<sequence>MAEAAISEAHGLFSSDLPPLPENRIVVGFGMVSVDYVAIVDAFPKPDEKVRGRSLQVFGGGNAANALTCASRLGLTPKLITKVGDDSLGQSALAELEADGVDTSLVKISDGGTSTSTYVIVDKQMKTRTCIYTLGVPAMVPDDLPKTKLLSALNEAKLAYFDGRSTKPALVVAQEEIENKRAINTMLDSIDVDRDELDSDGKLLNRSVVTKAITKLLHVQAARMSIPILVEAERKKAGLGSLLDLATYIICSEKFPQAWTSVSSIPKALVSILLKYPNVKFVIATLGEKGCVMIDRRTCGEDPHLDAIDVDSLTESLKRRIDENVTTPTFVASESSVKLRANGIGTLFGKLLLGTAEKVPPSEILDTTGAGDAFIGAVLYGMPPEKMLPFSCQVMIWCGIALSSDGKVPAMGPNLYLQQYVAGHWVLVLDYHRGTIRVWLHSCVRLTFK</sequence>
<dbReference type="Proteomes" id="UP001552299">
    <property type="component" value="Unassembled WGS sequence"/>
</dbReference>
<dbReference type="PANTHER" id="PTHR42774:SF12">
    <property type="entry name" value="CARBOHYDRATE KINASE PFKB DOMAIN-CONTAINING PROTEIN"/>
    <property type="match status" value="1"/>
</dbReference>
<reference evidence="6 7" key="1">
    <citation type="journal article" date="2024" name="Plant Biotechnol. J.">
        <title>Dendrobium thyrsiflorum genome and its molecular insights into genes involved in important horticultural traits.</title>
        <authorList>
            <person name="Chen B."/>
            <person name="Wang J.Y."/>
            <person name="Zheng P.J."/>
            <person name="Li K.L."/>
            <person name="Liang Y.M."/>
            <person name="Chen X.F."/>
            <person name="Zhang C."/>
            <person name="Zhao X."/>
            <person name="He X."/>
            <person name="Zhang G.Q."/>
            <person name="Liu Z.J."/>
            <person name="Xu Q."/>
        </authorList>
    </citation>
    <scope>NUCLEOTIDE SEQUENCE [LARGE SCALE GENOMIC DNA]</scope>
    <source>
        <strain evidence="6">GZMU011</strain>
    </source>
</reference>
<dbReference type="PRINTS" id="PR00990">
    <property type="entry name" value="RIBOKINASE"/>
</dbReference>
<dbReference type="InterPro" id="IPR011611">
    <property type="entry name" value="PfkB_dom"/>
</dbReference>
<dbReference type="PROSITE" id="PS00584">
    <property type="entry name" value="PFKB_KINASES_2"/>
    <property type="match status" value="1"/>
</dbReference>
<dbReference type="Pfam" id="PF00294">
    <property type="entry name" value="PfkB"/>
    <property type="match status" value="1"/>
</dbReference>
<dbReference type="InterPro" id="IPR002139">
    <property type="entry name" value="Ribo/fructo_kinase"/>
</dbReference>
<dbReference type="SUPFAM" id="SSF53613">
    <property type="entry name" value="Ribokinase-like"/>
    <property type="match status" value="1"/>
</dbReference>
<evidence type="ECO:0000256" key="2">
    <source>
        <dbReference type="ARBA" id="ARBA00022679"/>
    </source>
</evidence>
<accession>A0ABD0U5D2</accession>
<protein>
    <recommendedName>
        <fullName evidence="5">Carbohydrate kinase PfkB domain-containing protein</fullName>
    </recommendedName>
</protein>
<evidence type="ECO:0000256" key="1">
    <source>
        <dbReference type="ARBA" id="ARBA00010688"/>
    </source>
</evidence>